<dbReference type="Proteomes" id="UP000471120">
    <property type="component" value="Unassembled WGS sequence"/>
</dbReference>
<organism evidence="1 2">
    <name type="scientific">Rhodococcus rhodnii</name>
    <dbReference type="NCBI Taxonomy" id="38312"/>
    <lineage>
        <taxon>Bacteria</taxon>
        <taxon>Bacillati</taxon>
        <taxon>Actinomycetota</taxon>
        <taxon>Actinomycetes</taxon>
        <taxon>Mycobacteriales</taxon>
        <taxon>Nocardiaceae</taxon>
        <taxon>Rhodococcus</taxon>
    </lineage>
</organism>
<proteinExistence type="predicted"/>
<comment type="caution">
    <text evidence="1">The sequence shown here is derived from an EMBL/GenBank/DDBJ whole genome shotgun (WGS) entry which is preliminary data.</text>
</comment>
<accession>A0A6P2CCN1</accession>
<evidence type="ECO:0000313" key="1">
    <source>
        <dbReference type="EMBL" id="TXG89451.1"/>
    </source>
</evidence>
<name>A0A6P2CCN1_9NOCA</name>
<reference evidence="1 2" key="1">
    <citation type="submission" date="2018-07" db="EMBL/GenBank/DDBJ databases">
        <title>Genome sequence of Rhodococcus rhodnii ATCC 35071 from Rhodnius prolixus.</title>
        <authorList>
            <person name="Patel V."/>
            <person name="Vogel K.J."/>
        </authorList>
    </citation>
    <scope>NUCLEOTIDE SEQUENCE [LARGE SCALE GENOMIC DNA]</scope>
    <source>
        <strain evidence="1 2">ATCC 35071</strain>
    </source>
</reference>
<dbReference type="RefSeq" id="WP_010840108.1">
    <property type="nucleotide sequence ID" value="NZ_QRCM01000001.1"/>
</dbReference>
<dbReference type="EMBL" id="QRCM01000001">
    <property type="protein sequence ID" value="TXG89451.1"/>
    <property type="molecule type" value="Genomic_DNA"/>
</dbReference>
<protein>
    <submittedName>
        <fullName evidence="1">Uncharacterized protein</fullName>
    </submittedName>
</protein>
<gene>
    <name evidence="1" type="ORF">DW322_03415</name>
</gene>
<sequence length="136" mass="14776">MTTNPTAADYLAWLAHYAESVIGHGCETLTDEETSPEARDSAIAEIDELRLQLRAAAAKFGDCTHYSDGRPIFSHTEYAPRRSFMHLWPADAAQASVQSIEFDSDEGRVTVTVTPPSTVTATLSIRPRLAIVPDGA</sequence>
<dbReference type="AlphaFoldDB" id="A0A6P2CCN1"/>
<evidence type="ECO:0000313" key="2">
    <source>
        <dbReference type="Proteomes" id="UP000471120"/>
    </source>
</evidence>